<organism evidence="1 2">
    <name type="scientific">Ornithobacterium rhinotracheale (strain ATCC 51463 / DSM 15997 / CCUG 23171 / CIP 104009 / LMG 9086)</name>
    <dbReference type="NCBI Taxonomy" id="867902"/>
    <lineage>
        <taxon>Bacteria</taxon>
        <taxon>Pseudomonadati</taxon>
        <taxon>Bacteroidota</taxon>
        <taxon>Flavobacteriia</taxon>
        <taxon>Flavobacteriales</taxon>
        <taxon>Weeksellaceae</taxon>
        <taxon>Ornithobacterium</taxon>
    </lineage>
</organism>
<sequence>MVNNILFFKAYNENQKNQLLTGLDIETGAVIWQDMYEVTNERNFIQATAYNEADQLYYGFYSNYQVFNPKTGKLIFKKEIEDIEKYDLEPYINAIYDDKLWFVSGRGLQTKFGYINIQTQQIELLQDFPQEEDEFFDAPIYHDGKLYLRGKHFNNLYVFE</sequence>
<dbReference type="SUPFAM" id="SSF50998">
    <property type="entry name" value="Quinoprotein alcohol dehydrogenase-like"/>
    <property type="match status" value="1"/>
</dbReference>
<dbReference type="KEGG" id="orh:Ornrh_1975"/>
<dbReference type="GeneID" id="97258574"/>
<proteinExistence type="predicted"/>
<gene>
    <name evidence="1" type="ordered locus">Ornrh_1975</name>
</gene>
<evidence type="ECO:0000313" key="1">
    <source>
        <dbReference type="EMBL" id="AFL98119.1"/>
    </source>
</evidence>
<dbReference type="InterPro" id="IPR015943">
    <property type="entry name" value="WD40/YVTN_repeat-like_dom_sf"/>
</dbReference>
<dbReference type="InterPro" id="IPR011047">
    <property type="entry name" value="Quinoprotein_ADH-like_sf"/>
</dbReference>
<dbReference type="HOGENOM" id="CLU_1650421_0_0_10"/>
<name>I4A2D5_ORNRL</name>
<keyword evidence="2" id="KW-1185">Reference proteome</keyword>
<dbReference type="PATRIC" id="fig|867902.3.peg.1920"/>
<dbReference type="Proteomes" id="UP000006051">
    <property type="component" value="Chromosome"/>
</dbReference>
<dbReference type="Gene3D" id="2.130.10.10">
    <property type="entry name" value="YVTN repeat-like/Quinoprotein amine dehydrogenase"/>
    <property type="match status" value="1"/>
</dbReference>
<evidence type="ECO:0000313" key="2">
    <source>
        <dbReference type="Proteomes" id="UP000006051"/>
    </source>
</evidence>
<dbReference type="EMBL" id="CP003283">
    <property type="protein sequence ID" value="AFL98119.1"/>
    <property type="molecule type" value="Genomic_DNA"/>
</dbReference>
<reference evidence="1 2" key="1">
    <citation type="submission" date="2012-06" db="EMBL/GenBank/DDBJ databases">
        <title>The complete genome of Ornithobacterium rhinotracheale DSM 15997.</title>
        <authorList>
            <consortium name="US DOE Joint Genome Institute (JGI-PGF)"/>
            <person name="Lucas S."/>
            <person name="Copeland A."/>
            <person name="Lapidus A."/>
            <person name="Goodwin L."/>
            <person name="Pitluck S."/>
            <person name="Peters L."/>
            <person name="Mikhailova N."/>
            <person name="Teshima H."/>
            <person name="Kyrpides N."/>
            <person name="Mavromatis K."/>
            <person name="Pagani I."/>
            <person name="Ivanova N."/>
            <person name="Ovchinnikova G."/>
            <person name="Zeytun A."/>
            <person name="Detter J.C."/>
            <person name="Han C."/>
            <person name="Land M."/>
            <person name="Hauser L."/>
            <person name="Markowitz V."/>
            <person name="Cheng J.-F."/>
            <person name="Hugenholtz P."/>
            <person name="Woyke T."/>
            <person name="Wu D."/>
            <person name="Lang E."/>
            <person name="Kopitz M."/>
            <person name="Brambilla E."/>
            <person name="Klenk H.-P."/>
            <person name="Eisen J.A."/>
        </authorList>
    </citation>
    <scope>NUCLEOTIDE SEQUENCE [LARGE SCALE GENOMIC DNA]</scope>
    <source>
        <strain evidence="2">ATCC 51463 / DSM 15997 / CCUG 23171 / LMG 9086</strain>
    </source>
</reference>
<dbReference type="eggNOG" id="ENOG50335KW">
    <property type="taxonomic scope" value="Bacteria"/>
</dbReference>
<dbReference type="STRING" id="867902.Ornrh_1975"/>
<dbReference type="AlphaFoldDB" id="I4A2D5"/>
<dbReference type="GeneID" id="71570023"/>
<accession>I4A2D5</accession>
<protein>
    <submittedName>
        <fullName evidence="1">Uncharacterized protein</fullName>
    </submittedName>
</protein>
<dbReference type="RefSeq" id="WP_014791641.1">
    <property type="nucleotide sequence ID" value="NC_018016.1"/>
</dbReference>